<accession>A0A913ZCY3</accession>
<dbReference type="GeneID" id="119722645"/>
<organism evidence="3 4">
    <name type="scientific">Patiria miniata</name>
    <name type="common">Bat star</name>
    <name type="synonym">Asterina miniata</name>
    <dbReference type="NCBI Taxonomy" id="46514"/>
    <lineage>
        <taxon>Eukaryota</taxon>
        <taxon>Metazoa</taxon>
        <taxon>Echinodermata</taxon>
        <taxon>Eleutherozoa</taxon>
        <taxon>Asterozoa</taxon>
        <taxon>Asteroidea</taxon>
        <taxon>Valvatacea</taxon>
        <taxon>Valvatida</taxon>
        <taxon>Asterinidae</taxon>
        <taxon>Patiria</taxon>
    </lineage>
</organism>
<dbReference type="RefSeq" id="XP_038048795.1">
    <property type="nucleotide sequence ID" value="XM_038192867.1"/>
</dbReference>
<dbReference type="SUPFAM" id="SSF51197">
    <property type="entry name" value="Clavaminate synthase-like"/>
    <property type="match status" value="1"/>
</dbReference>
<keyword evidence="2" id="KW-0812">Transmembrane</keyword>
<evidence type="ECO:0000256" key="1">
    <source>
        <dbReference type="SAM" id="MobiDB-lite"/>
    </source>
</evidence>
<evidence type="ECO:0000313" key="4">
    <source>
        <dbReference type="Proteomes" id="UP000887568"/>
    </source>
</evidence>
<dbReference type="OMA" id="YFMRKFP"/>
<dbReference type="OrthoDB" id="10007875at2759"/>
<proteinExistence type="predicted"/>
<protein>
    <submittedName>
        <fullName evidence="3">Uncharacterized protein</fullName>
    </submittedName>
</protein>
<dbReference type="Gene3D" id="2.60.120.650">
    <property type="entry name" value="Cupin"/>
    <property type="match status" value="1"/>
</dbReference>
<feature type="transmembrane region" description="Helical" evidence="2">
    <location>
        <begin position="63"/>
        <end position="90"/>
    </location>
</feature>
<evidence type="ECO:0000256" key="2">
    <source>
        <dbReference type="SAM" id="Phobius"/>
    </source>
</evidence>
<feature type="region of interest" description="Disordered" evidence="1">
    <location>
        <begin position="1"/>
        <end position="34"/>
    </location>
</feature>
<evidence type="ECO:0000313" key="3">
    <source>
        <dbReference type="EnsemblMetazoa" id="XP_038048795.1"/>
    </source>
</evidence>
<dbReference type="EnsemblMetazoa" id="XM_038192867.1">
    <property type="protein sequence ID" value="XP_038048795.1"/>
    <property type="gene ID" value="LOC119722645"/>
</dbReference>
<sequence length="398" mass="45662">MKRKPANRSQKASRSADKRKGTHSNDENDQQHDQFIAKPNFRKGGAYSTMPEQPGSTPTDWRVGVVMAICLPISILIFWKITLPLMWWIFTLIVGSDFAKKLSFFKEDLVNIVTSECPIWISAQERAFLNDRSHDNILRVSDISREDFEKIVRRGEPVIVTDALRDWEAFGLYDCGYFMRKFPEAEYFDWQGQERISLGNITKRQGFTGLQCASGYMETKWKSNQKYIKEWLRKMPPPYFLMEDMYTSHPFGKDEEPSVTGFLGVPGTGVSPHLDEICDTIMTVQLSGVKNWSVSWPVKDGSGVRWSKPIVFTLYPGEAMFWYVAMRHHTEVIEDCSLSFSFLLKSPAPTDYLQRLVQDLSSVPRAERDALFQETEAAKVDYIDSCGIITDTGRTFIT</sequence>
<reference evidence="3" key="1">
    <citation type="submission" date="2022-11" db="UniProtKB">
        <authorList>
            <consortium name="EnsemblMetazoa"/>
        </authorList>
    </citation>
    <scope>IDENTIFICATION</scope>
</reference>
<keyword evidence="2" id="KW-0472">Membrane</keyword>
<feature type="compositionally biased region" description="Basic and acidic residues" evidence="1">
    <location>
        <begin position="14"/>
        <end position="32"/>
    </location>
</feature>
<keyword evidence="4" id="KW-1185">Reference proteome</keyword>
<dbReference type="AlphaFoldDB" id="A0A913ZCY3"/>
<name>A0A913ZCY3_PATMI</name>
<dbReference type="Proteomes" id="UP000887568">
    <property type="component" value="Unplaced"/>
</dbReference>
<keyword evidence="2" id="KW-1133">Transmembrane helix</keyword>